<keyword evidence="1" id="KW-1133">Transmembrane helix</keyword>
<dbReference type="EMBL" id="JBHSOD010000044">
    <property type="protein sequence ID" value="MFC5888718.1"/>
    <property type="molecule type" value="Genomic_DNA"/>
</dbReference>
<evidence type="ECO:0000256" key="1">
    <source>
        <dbReference type="SAM" id="Phobius"/>
    </source>
</evidence>
<comment type="caution">
    <text evidence="2">The sequence shown here is derived from an EMBL/GenBank/DDBJ whole genome shotgun (WGS) entry which is preliminary data.</text>
</comment>
<keyword evidence="3" id="KW-1185">Reference proteome</keyword>
<proteinExistence type="predicted"/>
<name>A0ABW1F4K5_9ACTN</name>
<gene>
    <name evidence="2" type="ORF">ACFP0N_27500</name>
</gene>
<accession>A0ABW1F4K5</accession>
<evidence type="ECO:0000313" key="3">
    <source>
        <dbReference type="Proteomes" id="UP001596067"/>
    </source>
</evidence>
<feature type="transmembrane region" description="Helical" evidence="1">
    <location>
        <begin position="66"/>
        <end position="86"/>
    </location>
</feature>
<evidence type="ECO:0000313" key="2">
    <source>
        <dbReference type="EMBL" id="MFC5888718.1"/>
    </source>
</evidence>
<reference evidence="3" key="1">
    <citation type="journal article" date="2019" name="Int. J. Syst. Evol. Microbiol.">
        <title>The Global Catalogue of Microorganisms (GCM) 10K type strain sequencing project: providing services to taxonomists for standard genome sequencing and annotation.</title>
        <authorList>
            <consortium name="The Broad Institute Genomics Platform"/>
            <consortium name="The Broad Institute Genome Sequencing Center for Infectious Disease"/>
            <person name="Wu L."/>
            <person name="Ma J."/>
        </authorList>
    </citation>
    <scope>NUCLEOTIDE SEQUENCE [LARGE SCALE GENOMIC DNA]</scope>
    <source>
        <strain evidence="3">CGMCC 4.1469</strain>
    </source>
</reference>
<keyword evidence="1" id="KW-0472">Membrane</keyword>
<evidence type="ECO:0008006" key="4">
    <source>
        <dbReference type="Google" id="ProtNLM"/>
    </source>
</evidence>
<protein>
    <recommendedName>
        <fullName evidence="4">Integral membrane protein</fullName>
    </recommendedName>
</protein>
<organism evidence="2 3">
    <name type="scientific">Kitasatospora aburaviensis</name>
    <dbReference type="NCBI Taxonomy" id="67265"/>
    <lineage>
        <taxon>Bacteria</taxon>
        <taxon>Bacillati</taxon>
        <taxon>Actinomycetota</taxon>
        <taxon>Actinomycetes</taxon>
        <taxon>Kitasatosporales</taxon>
        <taxon>Streptomycetaceae</taxon>
        <taxon>Kitasatospora</taxon>
    </lineage>
</organism>
<dbReference type="RefSeq" id="WP_345330351.1">
    <property type="nucleotide sequence ID" value="NZ_BAAAVH010000111.1"/>
</dbReference>
<dbReference type="Proteomes" id="UP001596067">
    <property type="component" value="Unassembled WGS sequence"/>
</dbReference>
<sequence length="96" mass="10340">MTGLPFRAYEPRTQIAALLALLSLITALTWALTHGLGLGSTAVATGLAYGAVSAFAEARWRVDPYALLAATARFPYAVITAAVLAMRQYRRREGWA</sequence>
<keyword evidence="1" id="KW-0812">Transmembrane</keyword>